<dbReference type="InterPro" id="IPR004358">
    <property type="entry name" value="Sig_transdc_His_kin-like_C"/>
</dbReference>
<gene>
    <name evidence="13" type="ORF">GCM10022419_135700</name>
</gene>
<keyword evidence="4" id="KW-0597">Phosphoprotein</keyword>
<reference evidence="14" key="1">
    <citation type="journal article" date="2019" name="Int. J. Syst. Evol. Microbiol.">
        <title>The Global Catalogue of Microorganisms (GCM) 10K type strain sequencing project: providing services to taxonomists for standard genome sequencing and annotation.</title>
        <authorList>
            <consortium name="The Broad Institute Genomics Platform"/>
            <consortium name="The Broad Institute Genome Sequencing Center for Infectious Disease"/>
            <person name="Wu L."/>
            <person name="Ma J."/>
        </authorList>
    </citation>
    <scope>NUCLEOTIDE SEQUENCE [LARGE SCALE GENOMIC DNA]</scope>
    <source>
        <strain evidence="14">JCM 17326</strain>
    </source>
</reference>
<evidence type="ECO:0000256" key="7">
    <source>
        <dbReference type="ARBA" id="ARBA00022777"/>
    </source>
</evidence>
<name>A0ABP7A8Y7_9ACTN</name>
<evidence type="ECO:0000256" key="10">
    <source>
        <dbReference type="ARBA" id="ARBA00023136"/>
    </source>
</evidence>
<evidence type="ECO:0000313" key="13">
    <source>
        <dbReference type="EMBL" id="GAA3627186.1"/>
    </source>
</evidence>
<dbReference type="Pfam" id="PF00672">
    <property type="entry name" value="HAMP"/>
    <property type="match status" value="1"/>
</dbReference>
<feature type="domain" description="Histidine kinase" evidence="11">
    <location>
        <begin position="228"/>
        <end position="429"/>
    </location>
</feature>
<dbReference type="InterPro" id="IPR036890">
    <property type="entry name" value="HATPase_C_sf"/>
</dbReference>
<evidence type="ECO:0000256" key="1">
    <source>
        <dbReference type="ARBA" id="ARBA00000085"/>
    </source>
</evidence>
<evidence type="ECO:0000259" key="12">
    <source>
        <dbReference type="PROSITE" id="PS50885"/>
    </source>
</evidence>
<keyword evidence="14" id="KW-1185">Reference proteome</keyword>
<dbReference type="Gene3D" id="6.10.340.10">
    <property type="match status" value="1"/>
</dbReference>
<dbReference type="SUPFAM" id="SSF47384">
    <property type="entry name" value="Homodimeric domain of signal transducing histidine kinase"/>
    <property type="match status" value="1"/>
</dbReference>
<evidence type="ECO:0000256" key="9">
    <source>
        <dbReference type="ARBA" id="ARBA00023012"/>
    </source>
</evidence>
<dbReference type="InterPro" id="IPR036097">
    <property type="entry name" value="HisK_dim/P_sf"/>
</dbReference>
<dbReference type="SMART" id="SM00304">
    <property type="entry name" value="HAMP"/>
    <property type="match status" value="1"/>
</dbReference>
<evidence type="ECO:0000256" key="6">
    <source>
        <dbReference type="ARBA" id="ARBA00022692"/>
    </source>
</evidence>
<dbReference type="PROSITE" id="PS50885">
    <property type="entry name" value="HAMP"/>
    <property type="match status" value="1"/>
</dbReference>
<dbReference type="InterPro" id="IPR003661">
    <property type="entry name" value="HisK_dim/P_dom"/>
</dbReference>
<keyword evidence="8" id="KW-1133">Transmembrane helix</keyword>
<accession>A0ABP7A8Y7</accession>
<dbReference type="PRINTS" id="PR00344">
    <property type="entry name" value="BCTRLSENSOR"/>
</dbReference>
<dbReference type="InterPro" id="IPR003594">
    <property type="entry name" value="HATPase_dom"/>
</dbReference>
<keyword evidence="7 13" id="KW-0418">Kinase</keyword>
<dbReference type="Pfam" id="PF00512">
    <property type="entry name" value="HisKA"/>
    <property type="match status" value="1"/>
</dbReference>
<dbReference type="SMART" id="SM00387">
    <property type="entry name" value="HATPase_c"/>
    <property type="match status" value="1"/>
</dbReference>
<dbReference type="EC" id="2.7.13.3" evidence="3"/>
<dbReference type="Gene3D" id="1.10.287.130">
    <property type="match status" value="1"/>
</dbReference>
<evidence type="ECO:0000256" key="2">
    <source>
        <dbReference type="ARBA" id="ARBA00004236"/>
    </source>
</evidence>
<feature type="domain" description="HAMP" evidence="12">
    <location>
        <begin position="167"/>
        <end position="220"/>
    </location>
</feature>
<comment type="catalytic activity">
    <reaction evidence="1">
        <text>ATP + protein L-histidine = ADP + protein N-phospho-L-histidine.</text>
        <dbReference type="EC" id="2.7.13.3"/>
    </reaction>
</comment>
<keyword evidence="5" id="KW-0808">Transferase</keyword>
<evidence type="ECO:0000256" key="5">
    <source>
        <dbReference type="ARBA" id="ARBA00022679"/>
    </source>
</evidence>
<dbReference type="RefSeq" id="WP_345581218.1">
    <property type="nucleotide sequence ID" value="NZ_BAABDQ010000092.1"/>
</dbReference>
<keyword evidence="9" id="KW-0902">Two-component regulatory system</keyword>
<dbReference type="InterPro" id="IPR050428">
    <property type="entry name" value="TCS_sensor_his_kinase"/>
</dbReference>
<dbReference type="CDD" id="cd00082">
    <property type="entry name" value="HisKA"/>
    <property type="match status" value="1"/>
</dbReference>
<proteinExistence type="predicted"/>
<keyword evidence="6" id="KW-0812">Transmembrane</keyword>
<comment type="subcellular location">
    <subcellularLocation>
        <location evidence="2">Cell membrane</location>
    </subcellularLocation>
</comment>
<dbReference type="Pfam" id="PF02518">
    <property type="entry name" value="HATPase_c"/>
    <property type="match status" value="1"/>
</dbReference>
<dbReference type="EMBL" id="BAABDQ010000092">
    <property type="protein sequence ID" value="GAA3627186.1"/>
    <property type="molecule type" value="Genomic_DNA"/>
</dbReference>
<evidence type="ECO:0000259" key="11">
    <source>
        <dbReference type="PROSITE" id="PS50109"/>
    </source>
</evidence>
<dbReference type="Proteomes" id="UP001500630">
    <property type="component" value="Unassembled WGS sequence"/>
</dbReference>
<dbReference type="Gene3D" id="3.30.565.10">
    <property type="entry name" value="Histidine kinase-like ATPase, C-terminal domain"/>
    <property type="match status" value="1"/>
</dbReference>
<evidence type="ECO:0000313" key="14">
    <source>
        <dbReference type="Proteomes" id="UP001500630"/>
    </source>
</evidence>
<dbReference type="InterPro" id="IPR005467">
    <property type="entry name" value="His_kinase_dom"/>
</dbReference>
<dbReference type="PANTHER" id="PTHR45436">
    <property type="entry name" value="SENSOR HISTIDINE KINASE YKOH"/>
    <property type="match status" value="1"/>
</dbReference>
<dbReference type="InterPro" id="IPR003660">
    <property type="entry name" value="HAMP_dom"/>
</dbReference>
<sequence>MTTATVSLFGVILFAGAVAISMLYPAWARAQLVEQASTASRRLTLLIDRGRFDGAIPPLDGVQLMQVVDHSGRVLAADVRLAGQRPLTRARPAGHDPQIQARECVPGNGCLIIVGTNDEISAYGPVVAYAAVREPVLLDSPLVPGLLYGSSAVLLALMAWFSWLGVGRVLAPVERIRRGLQQISAQDLSRRIDVPGTGDEVAELAVTVNDTLQRLDDAVDRHRRFVSDASHELRTPITAMLVQLEAGLADHDDPAWRAAIDDAHRLSDIVQDLLLMARLDAAAPAAHERVDLSRLVTEEIQRQRGRLPISSAIEPGVEVQGNRLHLVRVLTNLLSNADRYGESTVHVSVRAAGAHAEVQVLDDGPGIPEDMRERVFERFTRLDRARSRDTGGSGLGLPIARDIAVAHGGTLEAGDGPGGRLVLCLPLRGTDP</sequence>
<comment type="caution">
    <text evidence="13">The sequence shown here is derived from an EMBL/GenBank/DDBJ whole genome shotgun (WGS) entry which is preliminary data.</text>
</comment>
<dbReference type="SUPFAM" id="SSF158472">
    <property type="entry name" value="HAMP domain-like"/>
    <property type="match status" value="1"/>
</dbReference>
<evidence type="ECO:0000256" key="4">
    <source>
        <dbReference type="ARBA" id="ARBA00022553"/>
    </source>
</evidence>
<dbReference type="GO" id="GO:0016301">
    <property type="term" value="F:kinase activity"/>
    <property type="evidence" value="ECO:0007669"/>
    <property type="project" value="UniProtKB-KW"/>
</dbReference>
<dbReference type="PANTHER" id="PTHR45436:SF5">
    <property type="entry name" value="SENSOR HISTIDINE KINASE TRCS"/>
    <property type="match status" value="1"/>
</dbReference>
<keyword evidence="10" id="KW-0472">Membrane</keyword>
<dbReference type="CDD" id="cd00075">
    <property type="entry name" value="HATPase"/>
    <property type="match status" value="1"/>
</dbReference>
<organism evidence="13 14">
    <name type="scientific">Nonomuraea rosea</name>
    <dbReference type="NCBI Taxonomy" id="638574"/>
    <lineage>
        <taxon>Bacteria</taxon>
        <taxon>Bacillati</taxon>
        <taxon>Actinomycetota</taxon>
        <taxon>Actinomycetes</taxon>
        <taxon>Streptosporangiales</taxon>
        <taxon>Streptosporangiaceae</taxon>
        <taxon>Nonomuraea</taxon>
    </lineage>
</organism>
<protein>
    <recommendedName>
        <fullName evidence="3">histidine kinase</fullName>
        <ecNumber evidence="3">2.7.13.3</ecNumber>
    </recommendedName>
</protein>
<evidence type="ECO:0000256" key="3">
    <source>
        <dbReference type="ARBA" id="ARBA00012438"/>
    </source>
</evidence>
<dbReference type="SUPFAM" id="SSF55874">
    <property type="entry name" value="ATPase domain of HSP90 chaperone/DNA topoisomerase II/histidine kinase"/>
    <property type="match status" value="1"/>
</dbReference>
<dbReference type="CDD" id="cd06225">
    <property type="entry name" value="HAMP"/>
    <property type="match status" value="1"/>
</dbReference>
<dbReference type="SMART" id="SM00388">
    <property type="entry name" value="HisKA"/>
    <property type="match status" value="1"/>
</dbReference>
<evidence type="ECO:0000256" key="8">
    <source>
        <dbReference type="ARBA" id="ARBA00022989"/>
    </source>
</evidence>
<dbReference type="PROSITE" id="PS50109">
    <property type="entry name" value="HIS_KIN"/>
    <property type="match status" value="1"/>
</dbReference>